<dbReference type="Proteomes" id="UP000441336">
    <property type="component" value="Unassembled WGS sequence"/>
</dbReference>
<evidence type="ECO:0000313" key="3">
    <source>
        <dbReference type="Proteomes" id="UP000441336"/>
    </source>
</evidence>
<feature type="compositionally biased region" description="Polar residues" evidence="1">
    <location>
        <begin position="1"/>
        <end position="14"/>
    </location>
</feature>
<protein>
    <submittedName>
        <fullName evidence="2">Uncharacterized protein</fullName>
    </submittedName>
</protein>
<feature type="compositionally biased region" description="Low complexity" evidence="1">
    <location>
        <begin position="17"/>
        <end position="30"/>
    </location>
</feature>
<evidence type="ECO:0000313" key="2">
    <source>
        <dbReference type="EMBL" id="MVN74895.1"/>
    </source>
</evidence>
<feature type="compositionally biased region" description="Basic and acidic residues" evidence="1">
    <location>
        <begin position="35"/>
        <end position="49"/>
    </location>
</feature>
<proteinExistence type="predicted"/>
<gene>
    <name evidence="2" type="ORF">GO988_00995</name>
</gene>
<name>A0A7K1T923_9BACT</name>
<keyword evidence="3" id="KW-1185">Reference proteome</keyword>
<feature type="compositionally biased region" description="Polar residues" evidence="1">
    <location>
        <begin position="108"/>
        <end position="119"/>
    </location>
</feature>
<comment type="caution">
    <text evidence="2">The sequence shown here is derived from an EMBL/GenBank/DDBJ whole genome shotgun (WGS) entry which is preliminary data.</text>
</comment>
<reference evidence="2 3" key="1">
    <citation type="submission" date="2019-12" db="EMBL/GenBank/DDBJ databases">
        <title>Hymenobacter sp. HMF4947 Genome sequencing and assembly.</title>
        <authorList>
            <person name="Kang H."/>
            <person name="Cha I."/>
            <person name="Kim H."/>
            <person name="Joh K."/>
        </authorList>
    </citation>
    <scope>NUCLEOTIDE SEQUENCE [LARGE SCALE GENOMIC DNA]</scope>
    <source>
        <strain evidence="2 3">HMF4947</strain>
    </source>
</reference>
<dbReference type="EMBL" id="WQKZ01000001">
    <property type="protein sequence ID" value="MVN74895.1"/>
    <property type="molecule type" value="Genomic_DNA"/>
</dbReference>
<dbReference type="RefSeq" id="WP_157561672.1">
    <property type="nucleotide sequence ID" value="NZ_WQKZ01000001.1"/>
</dbReference>
<sequence length="119" mass="12613">MASIPQTAPGNNLNGKAAATATTDSQADASNNARTETEKESDSFLDRETAGQVFDDNSGQQMADMMDDSMRSDMQAPTGSAPASDENLPDELVRPSEANFTLPEMQHQGKTLSTEGDAE</sequence>
<evidence type="ECO:0000256" key="1">
    <source>
        <dbReference type="SAM" id="MobiDB-lite"/>
    </source>
</evidence>
<accession>A0A7K1T923</accession>
<organism evidence="2 3">
    <name type="scientific">Hymenobacter ginkgonis</name>
    <dbReference type="NCBI Taxonomy" id="2682976"/>
    <lineage>
        <taxon>Bacteria</taxon>
        <taxon>Pseudomonadati</taxon>
        <taxon>Bacteroidota</taxon>
        <taxon>Cytophagia</taxon>
        <taxon>Cytophagales</taxon>
        <taxon>Hymenobacteraceae</taxon>
        <taxon>Hymenobacter</taxon>
    </lineage>
</organism>
<dbReference type="AlphaFoldDB" id="A0A7K1T923"/>
<feature type="region of interest" description="Disordered" evidence="1">
    <location>
        <begin position="1"/>
        <end position="119"/>
    </location>
</feature>